<organism evidence="1 2">
    <name type="scientific">Sinorhizobium terangae</name>
    <dbReference type="NCBI Taxonomy" id="110322"/>
    <lineage>
        <taxon>Bacteria</taxon>
        <taxon>Pseudomonadati</taxon>
        <taxon>Pseudomonadota</taxon>
        <taxon>Alphaproteobacteria</taxon>
        <taxon>Hyphomicrobiales</taxon>
        <taxon>Rhizobiaceae</taxon>
        <taxon>Sinorhizobium/Ensifer group</taxon>
        <taxon>Sinorhizobium</taxon>
    </lineage>
</organism>
<comment type="caution">
    <text evidence="1">The sequence shown here is derived from an EMBL/GenBank/DDBJ whole genome shotgun (WGS) entry which is preliminary data.</text>
</comment>
<dbReference type="RefSeq" id="WP_153437495.1">
    <property type="nucleotide sequence ID" value="NZ_JACIGA010000012.1"/>
</dbReference>
<reference evidence="1 2" key="1">
    <citation type="journal article" date="2013" name="Genome Biol.">
        <title>Comparative genomics of the core and accessory genomes of 48 Sinorhizobium strains comprising five genospecies.</title>
        <authorList>
            <person name="Sugawara M."/>
            <person name="Epstein B."/>
            <person name="Badgley B.D."/>
            <person name="Unno T."/>
            <person name="Xu L."/>
            <person name="Reese J."/>
            <person name="Gyaneshwar P."/>
            <person name="Denny R."/>
            <person name="Mudge J."/>
            <person name="Bharti A.K."/>
            <person name="Farmer A.D."/>
            <person name="May G.D."/>
            <person name="Woodward J.E."/>
            <person name="Medigue C."/>
            <person name="Vallenet D."/>
            <person name="Lajus A."/>
            <person name="Rouy Z."/>
            <person name="Martinez-Vaz B."/>
            <person name="Tiffin P."/>
            <person name="Young N.D."/>
            <person name="Sadowsky M.J."/>
        </authorList>
    </citation>
    <scope>NUCLEOTIDE SEQUENCE [LARGE SCALE GENOMIC DNA]</scope>
    <source>
        <strain evidence="1 2">USDA4894</strain>
    </source>
</reference>
<dbReference type="OrthoDB" id="8420666at2"/>
<protein>
    <submittedName>
        <fullName evidence="1">Uncharacterized protein</fullName>
    </submittedName>
</protein>
<gene>
    <name evidence="1" type="ORF">GHK62_06450</name>
</gene>
<evidence type="ECO:0000313" key="2">
    <source>
        <dbReference type="Proteomes" id="UP000439983"/>
    </source>
</evidence>
<proteinExistence type="predicted"/>
<dbReference type="AlphaFoldDB" id="A0A6N7LBX1"/>
<accession>A0A6N7LBX1</accession>
<name>A0A6N7LBX1_SINTE</name>
<keyword evidence="2" id="KW-1185">Reference proteome</keyword>
<sequence>MSDRTFPLRKNTTAGNIQRQTLLAPSPGYISPEDARAYAESLLESALYGPSSYLPEGTRKSLGALSGDKREHFGTLPPGPRKGLSGMQKNLEDAKIELTYLIPKITNPDGASVLSSIQAMREKLDDDEKRRFYEDPYVREPNIEEGSLAQRRLERSGRGAERKIPYSPTGDYPWVDAENRKIGAQKLSRMFGTTLLEALRTWRE</sequence>
<dbReference type="Proteomes" id="UP000439983">
    <property type="component" value="Unassembled WGS sequence"/>
</dbReference>
<evidence type="ECO:0000313" key="1">
    <source>
        <dbReference type="EMBL" id="MQX14415.1"/>
    </source>
</evidence>
<dbReference type="EMBL" id="WITC01000031">
    <property type="protein sequence ID" value="MQX14415.1"/>
    <property type="molecule type" value="Genomic_DNA"/>
</dbReference>